<organism evidence="4 5">
    <name type="scientific">Faecalicatena acetigenes</name>
    <dbReference type="NCBI Taxonomy" id="2981790"/>
    <lineage>
        <taxon>Bacteria</taxon>
        <taxon>Bacillati</taxon>
        <taxon>Bacillota</taxon>
        <taxon>Clostridia</taxon>
        <taxon>Lachnospirales</taxon>
        <taxon>Lachnospiraceae</taxon>
        <taxon>Faecalicatena</taxon>
    </lineage>
</organism>
<evidence type="ECO:0000259" key="3">
    <source>
        <dbReference type="Pfam" id="PF13231"/>
    </source>
</evidence>
<evidence type="ECO:0000256" key="1">
    <source>
        <dbReference type="SAM" id="Coils"/>
    </source>
</evidence>
<feature type="transmembrane region" description="Helical" evidence="2">
    <location>
        <begin position="321"/>
        <end position="341"/>
    </location>
</feature>
<keyword evidence="2" id="KW-0472">Membrane</keyword>
<comment type="caution">
    <text evidence="4">The sequence shown here is derived from an EMBL/GenBank/DDBJ whole genome shotgun (WGS) entry which is preliminary data.</text>
</comment>
<dbReference type="EC" id="2.4.-.-" evidence="4"/>
<sequence>MKQCYEKNKRKIDLILWGIFIAWFWFFIYKGIDVTDQGFYLTKYKYYFDPEVNIKGFGTFFTDLLGGIIYTIFPSHQAFVLSVLSWLLYLCSGIMIYCTWKKYVSSGLLILSVLTGSLFSMTLSHIMNYNATSMFIQVMALCCLFKGLEEEKTSKIAISGLLIGINTFFRLPNILEACFGLAVFWYYIPGKKKIKEGFQACCAFLGGVFGGWSIGGITAIVILGKESVLSYLLRTTNTLQGNETSHGAGNILSKLYMGGIEGIKDWIRYGYILIPLLVLWFIYESKRDESKTQEKRRVYLGVNCIIVGYAIYVGMKVEVLRFLQMFGIFMIILLMFGIVYFYKKKVVLSSLCMAALLAECVLPIGTDNGWMYFLLFMMFPFSCCFIIAGNIETKKLKKVVCILVAGIAGLTICQGIQYGTTYVYRDSENKFLTQKVQAREYGFIHTSKERAQYIDELERELDSLDNKYLLALGDFNIGCVISDMKPYLDKVWVDLESYPEEQFNIDLKKSLKEKGEPVILLADIDKNGVYRSQEKYDKIIELIEQRNYKLHYDNGWYQIFVPD</sequence>
<proteinExistence type="predicted"/>
<feature type="domain" description="Glycosyltransferase RgtA/B/C/D-like" evidence="3">
    <location>
        <begin position="67"/>
        <end position="195"/>
    </location>
</feature>
<feature type="transmembrane region" description="Helical" evidence="2">
    <location>
        <begin position="200"/>
        <end position="223"/>
    </location>
</feature>
<keyword evidence="4" id="KW-0328">Glycosyltransferase</keyword>
<feature type="transmembrane region" description="Helical" evidence="2">
    <location>
        <begin position="78"/>
        <end position="97"/>
    </location>
</feature>
<feature type="transmembrane region" description="Helical" evidence="2">
    <location>
        <begin position="400"/>
        <end position="419"/>
    </location>
</feature>
<evidence type="ECO:0000313" key="4">
    <source>
        <dbReference type="EMBL" id="MCU6747770.1"/>
    </source>
</evidence>
<reference evidence="4 5" key="1">
    <citation type="journal article" date="2021" name="ISME Commun">
        <title>Automated analysis of genomic sequences facilitates high-throughput and comprehensive description of bacteria.</title>
        <authorList>
            <person name="Hitch T.C.A."/>
        </authorList>
    </citation>
    <scope>NUCLEOTIDE SEQUENCE [LARGE SCALE GENOMIC DNA]</scope>
    <source>
        <strain evidence="4 5">H2_18</strain>
    </source>
</reference>
<gene>
    <name evidence="4" type="ORF">OCV51_08915</name>
</gene>
<evidence type="ECO:0000256" key="2">
    <source>
        <dbReference type="SAM" id="Phobius"/>
    </source>
</evidence>
<keyword evidence="2" id="KW-1133">Transmembrane helix</keyword>
<dbReference type="EMBL" id="JAOQJX010000012">
    <property type="protein sequence ID" value="MCU6747770.1"/>
    <property type="molecule type" value="Genomic_DNA"/>
</dbReference>
<feature type="transmembrane region" description="Helical" evidence="2">
    <location>
        <begin position="297"/>
        <end position="315"/>
    </location>
</feature>
<accession>A0ABT2TC07</accession>
<feature type="transmembrane region" description="Helical" evidence="2">
    <location>
        <begin position="370"/>
        <end position="388"/>
    </location>
</feature>
<dbReference type="InterPro" id="IPR038731">
    <property type="entry name" value="RgtA/B/C-like"/>
</dbReference>
<feature type="transmembrane region" description="Helical" evidence="2">
    <location>
        <begin position="12"/>
        <end position="32"/>
    </location>
</feature>
<keyword evidence="1" id="KW-0175">Coiled coil</keyword>
<name>A0ABT2TC07_9FIRM</name>
<feature type="transmembrane region" description="Helical" evidence="2">
    <location>
        <begin position="346"/>
        <end position="364"/>
    </location>
</feature>
<feature type="transmembrane region" description="Helical" evidence="2">
    <location>
        <begin position="52"/>
        <end position="73"/>
    </location>
</feature>
<protein>
    <submittedName>
        <fullName evidence="4">Glycosyltransferase family 39 protein</fullName>
        <ecNumber evidence="4">2.4.-.-</ecNumber>
    </submittedName>
</protein>
<feature type="transmembrane region" description="Helical" evidence="2">
    <location>
        <begin position="103"/>
        <end position="122"/>
    </location>
</feature>
<keyword evidence="2" id="KW-0812">Transmembrane</keyword>
<dbReference type="RefSeq" id="WP_059069017.1">
    <property type="nucleotide sequence ID" value="NZ_JAOQJX010000012.1"/>
</dbReference>
<dbReference type="Proteomes" id="UP001652394">
    <property type="component" value="Unassembled WGS sequence"/>
</dbReference>
<dbReference type="Pfam" id="PF13231">
    <property type="entry name" value="PMT_2"/>
    <property type="match status" value="1"/>
</dbReference>
<feature type="transmembrane region" description="Helical" evidence="2">
    <location>
        <begin position="266"/>
        <end position="285"/>
    </location>
</feature>
<keyword evidence="4" id="KW-0808">Transferase</keyword>
<feature type="transmembrane region" description="Helical" evidence="2">
    <location>
        <begin position="168"/>
        <end position="188"/>
    </location>
</feature>
<dbReference type="GO" id="GO:0016757">
    <property type="term" value="F:glycosyltransferase activity"/>
    <property type="evidence" value="ECO:0007669"/>
    <property type="project" value="UniProtKB-KW"/>
</dbReference>
<keyword evidence="5" id="KW-1185">Reference proteome</keyword>
<evidence type="ECO:0000313" key="5">
    <source>
        <dbReference type="Proteomes" id="UP001652394"/>
    </source>
</evidence>
<feature type="coiled-coil region" evidence="1">
    <location>
        <begin position="447"/>
        <end position="474"/>
    </location>
</feature>